<evidence type="ECO:0000256" key="1">
    <source>
        <dbReference type="ARBA" id="ARBA00004141"/>
    </source>
</evidence>
<dbReference type="GO" id="GO:0005524">
    <property type="term" value="F:ATP binding"/>
    <property type="evidence" value="ECO:0007669"/>
    <property type="project" value="InterPro"/>
</dbReference>
<evidence type="ECO:0000256" key="3">
    <source>
        <dbReference type="ARBA" id="ARBA00022989"/>
    </source>
</evidence>
<protein>
    <recommendedName>
        <fullName evidence="6">ABC transmembrane type-1 domain-containing protein</fullName>
    </recommendedName>
</protein>
<dbReference type="PANTHER" id="PTHR43394:SF1">
    <property type="entry name" value="ATP-BINDING CASSETTE SUB-FAMILY B MEMBER 10, MITOCHONDRIAL"/>
    <property type="match status" value="1"/>
</dbReference>
<dbReference type="CDD" id="cd18552">
    <property type="entry name" value="ABC_6TM_MsbA_like"/>
    <property type="match status" value="1"/>
</dbReference>
<organism evidence="7">
    <name type="scientific">marine sediment metagenome</name>
    <dbReference type="NCBI Taxonomy" id="412755"/>
    <lineage>
        <taxon>unclassified sequences</taxon>
        <taxon>metagenomes</taxon>
        <taxon>ecological metagenomes</taxon>
    </lineage>
</organism>
<feature type="transmembrane region" description="Helical" evidence="5">
    <location>
        <begin position="147"/>
        <end position="172"/>
    </location>
</feature>
<evidence type="ECO:0000259" key="6">
    <source>
        <dbReference type="PROSITE" id="PS50929"/>
    </source>
</evidence>
<reference evidence="7" key="1">
    <citation type="journal article" date="2014" name="Front. Microbiol.">
        <title>High frequency of phylogenetically diverse reductive dehalogenase-homologous genes in deep subseafloor sedimentary metagenomes.</title>
        <authorList>
            <person name="Kawai M."/>
            <person name="Futagami T."/>
            <person name="Toyoda A."/>
            <person name="Takaki Y."/>
            <person name="Nishi S."/>
            <person name="Hori S."/>
            <person name="Arai W."/>
            <person name="Tsubouchi T."/>
            <person name="Morono Y."/>
            <person name="Uchiyama I."/>
            <person name="Ito T."/>
            <person name="Fujiyama A."/>
            <person name="Inagaki F."/>
            <person name="Takami H."/>
        </authorList>
    </citation>
    <scope>NUCLEOTIDE SEQUENCE</scope>
    <source>
        <strain evidence="7">Expedition CK06-06</strain>
    </source>
</reference>
<dbReference type="InterPro" id="IPR036640">
    <property type="entry name" value="ABC1_TM_sf"/>
</dbReference>
<feature type="non-terminal residue" evidence="7">
    <location>
        <position position="278"/>
    </location>
</feature>
<dbReference type="InterPro" id="IPR011527">
    <property type="entry name" value="ABC1_TM_dom"/>
</dbReference>
<comment type="subcellular location">
    <subcellularLocation>
        <location evidence="1">Membrane</location>
        <topology evidence="1">Multi-pass membrane protein</topology>
    </subcellularLocation>
</comment>
<keyword evidence="4 5" id="KW-0472">Membrane</keyword>
<proteinExistence type="predicted"/>
<accession>X0U8F5</accession>
<evidence type="ECO:0000256" key="4">
    <source>
        <dbReference type="ARBA" id="ARBA00023136"/>
    </source>
</evidence>
<dbReference type="AlphaFoldDB" id="X0U8F5"/>
<comment type="caution">
    <text evidence="7">The sequence shown here is derived from an EMBL/GenBank/DDBJ whole genome shotgun (WGS) entry which is preliminary data.</text>
</comment>
<feature type="non-terminal residue" evidence="7">
    <location>
        <position position="1"/>
    </location>
</feature>
<dbReference type="EMBL" id="BARS01017226">
    <property type="protein sequence ID" value="GAF95606.1"/>
    <property type="molecule type" value="Genomic_DNA"/>
</dbReference>
<dbReference type="Gene3D" id="1.20.1560.10">
    <property type="entry name" value="ABC transporter type 1, transmembrane domain"/>
    <property type="match status" value="1"/>
</dbReference>
<keyword evidence="3 5" id="KW-1133">Transmembrane helix</keyword>
<gene>
    <name evidence="7" type="ORF">S01H1_28214</name>
</gene>
<dbReference type="GO" id="GO:0015421">
    <property type="term" value="F:ABC-type oligopeptide transporter activity"/>
    <property type="evidence" value="ECO:0007669"/>
    <property type="project" value="TreeGrafter"/>
</dbReference>
<evidence type="ECO:0000256" key="2">
    <source>
        <dbReference type="ARBA" id="ARBA00022692"/>
    </source>
</evidence>
<feature type="domain" description="ABC transmembrane type-1" evidence="6">
    <location>
        <begin position="1"/>
        <end position="213"/>
    </location>
</feature>
<name>X0U8F5_9ZZZZ</name>
<evidence type="ECO:0000313" key="7">
    <source>
        <dbReference type="EMBL" id="GAF95606.1"/>
    </source>
</evidence>
<feature type="transmembrane region" description="Helical" evidence="5">
    <location>
        <begin position="49"/>
        <end position="65"/>
    </location>
</feature>
<sequence>KKLRDDLFGHIIYQSSDFFDYKSTGDLMSRLTNDVDRIQVAVAGSMGDLIREMFILLALLVYIFITDWRLALISFVIAPVAVIPLALFSRQLKKKGLLCQEKMAQIYNLLHEAITGNKIVKAFTMEKFEIKKFSQATLNYFKTSLKLALTGSFTSPFMEFLGGVVAAFVLVLGATKIVQGHISPGDFVSFVVAIFYSYTPIKRLSRANNSIQQGVACYERIQEILNSKSQIVENPKAYPLPPVKGSVKFENVSFGYNEMMPVLQEVSFEVMPNETVAL</sequence>
<dbReference type="SUPFAM" id="SSF90123">
    <property type="entry name" value="ABC transporter transmembrane region"/>
    <property type="match status" value="1"/>
</dbReference>
<dbReference type="GO" id="GO:0016020">
    <property type="term" value="C:membrane"/>
    <property type="evidence" value="ECO:0007669"/>
    <property type="project" value="UniProtKB-SubCell"/>
</dbReference>
<dbReference type="InterPro" id="IPR039421">
    <property type="entry name" value="Type_1_exporter"/>
</dbReference>
<feature type="transmembrane region" description="Helical" evidence="5">
    <location>
        <begin position="178"/>
        <end position="198"/>
    </location>
</feature>
<dbReference type="PANTHER" id="PTHR43394">
    <property type="entry name" value="ATP-DEPENDENT PERMEASE MDL1, MITOCHONDRIAL"/>
    <property type="match status" value="1"/>
</dbReference>
<dbReference type="PROSITE" id="PS50929">
    <property type="entry name" value="ABC_TM1F"/>
    <property type="match status" value="1"/>
</dbReference>
<dbReference type="Pfam" id="PF00664">
    <property type="entry name" value="ABC_membrane"/>
    <property type="match status" value="1"/>
</dbReference>
<keyword evidence="2 5" id="KW-0812">Transmembrane</keyword>
<feature type="transmembrane region" description="Helical" evidence="5">
    <location>
        <begin position="71"/>
        <end position="88"/>
    </location>
</feature>
<evidence type="ECO:0000256" key="5">
    <source>
        <dbReference type="SAM" id="Phobius"/>
    </source>
</evidence>